<dbReference type="InterPro" id="IPR057736">
    <property type="entry name" value="SAF_PseI/NeuA/NeuB"/>
</dbReference>
<organism evidence="2 3">
    <name type="scientific">Candidatus Yonathbacteria bacterium RIFOXYD1_FULL_52_36</name>
    <dbReference type="NCBI Taxonomy" id="1802730"/>
    <lineage>
        <taxon>Bacteria</taxon>
        <taxon>Candidatus Yonathiibacteriota</taxon>
    </lineage>
</organism>
<dbReference type="InterPro" id="IPR013785">
    <property type="entry name" value="Aldolase_TIM"/>
</dbReference>
<evidence type="ECO:0000313" key="3">
    <source>
        <dbReference type="Proteomes" id="UP000178168"/>
    </source>
</evidence>
<dbReference type="GO" id="GO:0047444">
    <property type="term" value="F:N-acylneuraminate-9-phosphate synthase activity"/>
    <property type="evidence" value="ECO:0007669"/>
    <property type="project" value="TreeGrafter"/>
</dbReference>
<dbReference type="GO" id="GO:0016051">
    <property type="term" value="P:carbohydrate biosynthetic process"/>
    <property type="evidence" value="ECO:0007669"/>
    <property type="project" value="InterPro"/>
</dbReference>
<dbReference type="InterPro" id="IPR013974">
    <property type="entry name" value="SAF"/>
</dbReference>
<dbReference type="STRING" id="1802730.A2591_04300"/>
<dbReference type="EMBL" id="MHUZ01000013">
    <property type="protein sequence ID" value="OHA85908.1"/>
    <property type="molecule type" value="Genomic_DNA"/>
</dbReference>
<dbReference type="SUPFAM" id="SSF51569">
    <property type="entry name" value="Aldolase"/>
    <property type="match status" value="1"/>
</dbReference>
<reference evidence="2 3" key="1">
    <citation type="journal article" date="2016" name="Nat. Commun.">
        <title>Thousands of microbial genomes shed light on interconnected biogeochemical processes in an aquifer system.</title>
        <authorList>
            <person name="Anantharaman K."/>
            <person name="Brown C.T."/>
            <person name="Hug L.A."/>
            <person name="Sharon I."/>
            <person name="Castelle C.J."/>
            <person name="Probst A.J."/>
            <person name="Thomas B.C."/>
            <person name="Singh A."/>
            <person name="Wilkins M.J."/>
            <person name="Karaoz U."/>
            <person name="Brodie E.L."/>
            <person name="Williams K.H."/>
            <person name="Hubbard S.S."/>
            <person name="Banfield J.F."/>
        </authorList>
    </citation>
    <scope>NUCLEOTIDE SEQUENCE [LARGE SCALE GENOMIC DNA]</scope>
</reference>
<dbReference type="PANTHER" id="PTHR42966:SF1">
    <property type="entry name" value="SIALIC ACID SYNTHASE"/>
    <property type="match status" value="1"/>
</dbReference>
<proteinExistence type="predicted"/>
<dbReference type="SMART" id="SM00858">
    <property type="entry name" value="SAF"/>
    <property type="match status" value="1"/>
</dbReference>
<dbReference type="PROSITE" id="PS50844">
    <property type="entry name" value="AFP_LIKE"/>
    <property type="match status" value="1"/>
</dbReference>
<dbReference type="Pfam" id="PF03102">
    <property type="entry name" value="NeuB"/>
    <property type="match status" value="1"/>
</dbReference>
<dbReference type="InterPro" id="IPR013132">
    <property type="entry name" value="PseI/NeuA/B-like_N"/>
</dbReference>
<feature type="domain" description="AFP-like" evidence="1">
    <location>
        <begin position="282"/>
        <end position="340"/>
    </location>
</feature>
<dbReference type="InterPro" id="IPR051690">
    <property type="entry name" value="PseI-like"/>
</dbReference>
<dbReference type="CDD" id="cd11615">
    <property type="entry name" value="SAF_NeuB_like"/>
    <property type="match status" value="1"/>
</dbReference>
<gene>
    <name evidence="2" type="ORF">A2591_04300</name>
</gene>
<dbReference type="InterPro" id="IPR006190">
    <property type="entry name" value="SAF_AFP_Neu5Ac"/>
</dbReference>
<evidence type="ECO:0000313" key="2">
    <source>
        <dbReference type="EMBL" id="OHA85908.1"/>
    </source>
</evidence>
<comment type="caution">
    <text evidence="2">The sequence shown here is derived from an EMBL/GenBank/DDBJ whole genome shotgun (WGS) entry which is preliminary data.</text>
</comment>
<dbReference type="Proteomes" id="UP000178168">
    <property type="component" value="Unassembled WGS sequence"/>
</dbReference>
<dbReference type="Gene3D" id="3.20.20.70">
    <property type="entry name" value="Aldolase class I"/>
    <property type="match status" value="1"/>
</dbReference>
<sequence>MGEGEPVFTIAEVGINHNGDIEIAKKLIDAAVDAGADAVKFQKRTTEEILTREGLEKPYTSPHAFAPTYGEHRNKLEFSEREYTELKKYAEEKGVLFFASVWDPKSADFMESFGIDAYKIPSADTINIPLLEHVAKKGKPMLLSTGMNTLEEIDDAVNAVLAHNPRVIVFHCLSLYPSPEDKINLKFMNVLKDRFSPLPYGYSGHETGMLPTLAAVAQGAHIIERHLTLDKTMKGSDHAGSLEPHQFKEIVDAIRQIEKINGVPERIMYDELKPLRDKLAKSVATVTAIPAGTVITRDMLTIKGPGHGIRPGLLGDLVGRVAAQDLPEDVIIPQDALLWPRRSIFAQL</sequence>
<dbReference type="Pfam" id="PF08666">
    <property type="entry name" value="SAF"/>
    <property type="match status" value="1"/>
</dbReference>
<dbReference type="PANTHER" id="PTHR42966">
    <property type="entry name" value="N-ACETYLNEURAMINATE SYNTHASE"/>
    <property type="match status" value="1"/>
</dbReference>
<dbReference type="InterPro" id="IPR036732">
    <property type="entry name" value="AFP_Neu5c_C_sf"/>
</dbReference>
<protein>
    <recommendedName>
        <fullName evidence="1">AFP-like domain-containing protein</fullName>
    </recommendedName>
</protein>
<evidence type="ECO:0000259" key="1">
    <source>
        <dbReference type="PROSITE" id="PS50844"/>
    </source>
</evidence>
<dbReference type="Gene3D" id="3.90.1210.10">
    <property type="entry name" value="Antifreeze-like/N-acetylneuraminic acid synthase C-terminal domain"/>
    <property type="match status" value="1"/>
</dbReference>
<name>A0A1G2SMI1_9BACT</name>
<dbReference type="AlphaFoldDB" id="A0A1G2SMI1"/>
<accession>A0A1G2SMI1</accession>
<dbReference type="SUPFAM" id="SSF51269">
    <property type="entry name" value="AFP III-like domain"/>
    <property type="match status" value="1"/>
</dbReference>